<dbReference type="EMBL" id="JAATJA010000001">
    <property type="protein sequence ID" value="NJB66771.1"/>
    <property type="molecule type" value="Genomic_DNA"/>
</dbReference>
<dbReference type="InterPro" id="IPR034750">
    <property type="entry name" value="CULT"/>
</dbReference>
<name>A0A846QES7_9BACT</name>
<dbReference type="CDD" id="cd15777">
    <property type="entry name" value="CRBN_C_like"/>
    <property type="match status" value="1"/>
</dbReference>
<dbReference type="Proteomes" id="UP000580856">
    <property type="component" value="Unassembled WGS sequence"/>
</dbReference>
<dbReference type="FunFam" id="2.170.150.20:FF:000007">
    <property type="entry name" value="Protein cereblon"/>
    <property type="match status" value="1"/>
</dbReference>
<evidence type="ECO:0000313" key="3">
    <source>
        <dbReference type="Proteomes" id="UP000580856"/>
    </source>
</evidence>
<feature type="domain" description="CULT" evidence="1">
    <location>
        <begin position="45"/>
        <end position="146"/>
    </location>
</feature>
<reference evidence="2 3" key="1">
    <citation type="submission" date="2020-03" db="EMBL/GenBank/DDBJ databases">
        <title>Genomic Encyclopedia of Type Strains, Phase IV (KMG-IV): sequencing the most valuable type-strain genomes for metagenomic binning, comparative biology and taxonomic classification.</title>
        <authorList>
            <person name="Goeker M."/>
        </authorList>
    </citation>
    <scope>NUCLEOTIDE SEQUENCE [LARGE SCALE GENOMIC DNA]</scope>
    <source>
        <strain evidence="2 3">DSM 24233</strain>
    </source>
</reference>
<dbReference type="Gene3D" id="2.170.150.20">
    <property type="entry name" value="Peptide methionine sulfoxide reductase"/>
    <property type="match status" value="1"/>
</dbReference>
<comment type="caution">
    <text evidence="2">The sequence shown here is derived from an EMBL/GenBank/DDBJ whole genome shotgun (WGS) entry which is preliminary data.</text>
</comment>
<dbReference type="PROSITE" id="PS51788">
    <property type="entry name" value="CULT"/>
    <property type="match status" value="1"/>
</dbReference>
<gene>
    <name evidence="2" type="ORF">GGQ74_000411</name>
</gene>
<accession>A0A846QES7</accession>
<evidence type="ECO:0000313" key="2">
    <source>
        <dbReference type="EMBL" id="NJB66771.1"/>
    </source>
</evidence>
<sequence length="153" mass="16152">MRNHWPGIPATPALWGLISPDGRGDDSAGSVIVDERSETSDGSGGNALVCRFCGTRITTSGARTRIGGKHHHVFFNPSGLIFEVGCFSAAQGLLFGGPASLEFTWFPGYAWQPVACSGCLEHLGWHYSGFGTGFFGLILTSLREVSDDASGEG</sequence>
<protein>
    <recommendedName>
        <fullName evidence="1">CULT domain-containing protein</fullName>
    </recommendedName>
</protein>
<evidence type="ECO:0000259" key="1">
    <source>
        <dbReference type="PROSITE" id="PS51788"/>
    </source>
</evidence>
<dbReference type="RefSeq" id="WP_167939879.1">
    <property type="nucleotide sequence ID" value="NZ_JAATJA010000001.1"/>
</dbReference>
<keyword evidence="3" id="KW-1185">Reference proteome</keyword>
<proteinExistence type="predicted"/>
<organism evidence="2 3">
    <name type="scientific">Desulfobaculum xiamenense</name>
    <dbReference type="NCBI Taxonomy" id="995050"/>
    <lineage>
        <taxon>Bacteria</taxon>
        <taxon>Pseudomonadati</taxon>
        <taxon>Thermodesulfobacteriota</taxon>
        <taxon>Desulfovibrionia</taxon>
        <taxon>Desulfovibrionales</taxon>
        <taxon>Desulfovibrionaceae</taxon>
        <taxon>Desulfobaculum</taxon>
    </lineage>
</organism>
<dbReference type="AlphaFoldDB" id="A0A846QES7"/>